<dbReference type="AlphaFoldDB" id="A0A7Z0J8M3"/>
<keyword evidence="2" id="KW-0812">Transmembrane</keyword>
<keyword evidence="4" id="KW-1185">Reference proteome</keyword>
<evidence type="ECO:0000313" key="3">
    <source>
        <dbReference type="EMBL" id="NYJ32882.1"/>
    </source>
</evidence>
<dbReference type="EMBL" id="JACCFS010000001">
    <property type="protein sequence ID" value="NYJ32882.1"/>
    <property type="molecule type" value="Genomic_DNA"/>
</dbReference>
<accession>A0A7Z0J8M3</accession>
<proteinExistence type="predicted"/>
<gene>
    <name evidence="3" type="ORF">HNR10_000763</name>
</gene>
<protein>
    <submittedName>
        <fullName evidence="3">Uncharacterized protein</fullName>
    </submittedName>
</protein>
<evidence type="ECO:0000313" key="4">
    <source>
        <dbReference type="Proteomes" id="UP000572051"/>
    </source>
</evidence>
<dbReference type="RefSeq" id="WP_179820857.1">
    <property type="nucleotide sequence ID" value="NZ_JACCFS010000001.1"/>
</dbReference>
<feature type="transmembrane region" description="Helical" evidence="2">
    <location>
        <begin position="38"/>
        <end position="60"/>
    </location>
</feature>
<feature type="region of interest" description="Disordered" evidence="1">
    <location>
        <begin position="64"/>
        <end position="114"/>
    </location>
</feature>
<feature type="compositionally biased region" description="Low complexity" evidence="1">
    <location>
        <begin position="64"/>
        <end position="92"/>
    </location>
</feature>
<evidence type="ECO:0000256" key="2">
    <source>
        <dbReference type="SAM" id="Phobius"/>
    </source>
</evidence>
<keyword evidence="2" id="KW-1133">Transmembrane helix</keyword>
<evidence type="ECO:0000256" key="1">
    <source>
        <dbReference type="SAM" id="MobiDB-lite"/>
    </source>
</evidence>
<sequence length="138" mass="14212">MWKWLCAAVLGVIALILVGFWAAPRLWPDLGLGLDELNQLAGIVSLPVGVASLLVGLWALRSPSGSPASPGGVTNTITGNPTGPTVQAHTVTGGVGNTTHHHGGGDHIDVSGGTFHDKVVGKEEHHHRPDTPDDTGSQ</sequence>
<dbReference type="Proteomes" id="UP000572051">
    <property type="component" value="Unassembled WGS sequence"/>
</dbReference>
<organism evidence="3 4">
    <name type="scientific">Nocardiopsis aegyptia</name>
    <dbReference type="NCBI Taxonomy" id="220378"/>
    <lineage>
        <taxon>Bacteria</taxon>
        <taxon>Bacillati</taxon>
        <taxon>Actinomycetota</taxon>
        <taxon>Actinomycetes</taxon>
        <taxon>Streptosporangiales</taxon>
        <taxon>Nocardiopsidaceae</taxon>
        <taxon>Nocardiopsis</taxon>
    </lineage>
</organism>
<reference evidence="3 4" key="1">
    <citation type="submission" date="2020-07" db="EMBL/GenBank/DDBJ databases">
        <title>Sequencing the genomes of 1000 actinobacteria strains.</title>
        <authorList>
            <person name="Klenk H.-P."/>
        </authorList>
    </citation>
    <scope>NUCLEOTIDE SEQUENCE [LARGE SCALE GENOMIC DNA]</scope>
    <source>
        <strain evidence="3 4">DSM 44442</strain>
    </source>
</reference>
<comment type="caution">
    <text evidence="3">The sequence shown here is derived from an EMBL/GenBank/DDBJ whole genome shotgun (WGS) entry which is preliminary data.</text>
</comment>
<keyword evidence="2" id="KW-0472">Membrane</keyword>
<feature type="compositionally biased region" description="Basic and acidic residues" evidence="1">
    <location>
        <begin position="103"/>
        <end position="114"/>
    </location>
</feature>
<name>A0A7Z0J8M3_9ACTN</name>